<dbReference type="SUPFAM" id="SSF55781">
    <property type="entry name" value="GAF domain-like"/>
    <property type="match status" value="2"/>
</dbReference>
<evidence type="ECO:0000313" key="4">
    <source>
        <dbReference type="EMBL" id="NYG00871.1"/>
    </source>
</evidence>
<dbReference type="Pfam" id="PF07228">
    <property type="entry name" value="SpoIIE"/>
    <property type="match status" value="1"/>
</dbReference>
<dbReference type="SMART" id="SM00065">
    <property type="entry name" value="GAF"/>
    <property type="match status" value="2"/>
</dbReference>
<reference evidence="4 5" key="1">
    <citation type="submission" date="2020-07" db="EMBL/GenBank/DDBJ databases">
        <title>Sequencing the genomes of 1000 actinobacteria strains.</title>
        <authorList>
            <person name="Klenk H.-P."/>
        </authorList>
    </citation>
    <scope>NUCLEOTIDE SEQUENCE [LARGE SCALE GENOMIC DNA]</scope>
    <source>
        <strain evidence="4 5">DSM 44749</strain>
    </source>
</reference>
<dbReference type="Pfam" id="PF01590">
    <property type="entry name" value="GAF"/>
    <property type="match status" value="1"/>
</dbReference>
<dbReference type="Proteomes" id="UP000549695">
    <property type="component" value="Unassembled WGS sequence"/>
</dbReference>
<dbReference type="InterPro" id="IPR001932">
    <property type="entry name" value="PPM-type_phosphatase-like_dom"/>
</dbReference>
<evidence type="ECO:0000259" key="3">
    <source>
        <dbReference type="SMART" id="SM00331"/>
    </source>
</evidence>
<dbReference type="PANTHER" id="PTHR43156:SF2">
    <property type="entry name" value="STAGE II SPORULATION PROTEIN E"/>
    <property type="match status" value="1"/>
</dbReference>
<protein>
    <submittedName>
        <fullName evidence="4">GAF domain-containing protein</fullName>
    </submittedName>
</protein>
<dbReference type="EMBL" id="JACCCZ010000001">
    <property type="protein sequence ID" value="NYG00871.1"/>
    <property type="molecule type" value="Genomic_DNA"/>
</dbReference>
<name>A0A852W057_PSEA5</name>
<dbReference type="SUPFAM" id="SSF81606">
    <property type="entry name" value="PP2C-like"/>
    <property type="match status" value="1"/>
</dbReference>
<keyword evidence="5" id="KW-1185">Reference proteome</keyword>
<dbReference type="PANTHER" id="PTHR43156">
    <property type="entry name" value="STAGE II SPORULATION PROTEIN E-RELATED"/>
    <property type="match status" value="1"/>
</dbReference>
<dbReference type="RefSeq" id="WP_179760476.1">
    <property type="nucleotide sequence ID" value="NZ_BAAAJZ010000008.1"/>
</dbReference>
<dbReference type="Gene3D" id="3.30.450.40">
    <property type="match status" value="2"/>
</dbReference>
<dbReference type="InterPro" id="IPR052016">
    <property type="entry name" value="Bact_Sigma-Reg"/>
</dbReference>
<organism evidence="4 5">
    <name type="scientific">Pseudonocardia alni</name>
    <name type="common">Amycolata alni</name>
    <dbReference type="NCBI Taxonomy" id="33907"/>
    <lineage>
        <taxon>Bacteria</taxon>
        <taxon>Bacillati</taxon>
        <taxon>Actinomycetota</taxon>
        <taxon>Actinomycetes</taxon>
        <taxon>Pseudonocardiales</taxon>
        <taxon>Pseudonocardiaceae</taxon>
        <taxon>Pseudonocardia</taxon>
    </lineage>
</organism>
<sequence length="607" mass="65246">MTKPLPGWSDLDGDDADLCSALCDPERLRTLERSGLGARPDPEMDFYAAWVCRALSVPGAAVSLVRDDAQVMPGAAGLGAPLDTDRSVPLSHSLCQWVIAAARPLVIPDTLADPQMRENLAVSVLGMRAYAGIPLFDRAGRVLGSLCAVDHTPRTWSPDELETLTDIARACATELRLRLSEHDAVRDDVRRDRVEAGQRRAHDRSLTLLAASQAFVDTVTVDDVRAQVVELLNSTLGPSHLDVAILDGDEAPTAAAEERPGVWGPGMPAAEVVERRRILHYPDRAALDRAHPGRSGAALRALGLQSVVVVPLPTSDRMVGAVLLGWTAADAIESTDLLTIATIAGYAGHALGRARFLSHRTGVAHEMQKAMLTELPRHADLPMAARYVPGDSRETVGGDWYDAAPLVDPARPDDEVLLLSVGDIVGHSLPAVTVMGQVRCMLRQAAADHPGGPPSLILEAVEAADEQFDIGAAGTAVVAQLRRGPDTRWSITWTNAGHPAPILLRPDGTTLLLDEHDTLFGFRLTAPGERADHTIDLPPGTLLFFYTDGLVERRDSDVDTGTRRLIELLTALRDREPQDIVDTVVDTLDLDRHDDDAVAFAVRIPAG</sequence>
<accession>A0A852W057</accession>
<feature type="domain" description="GAF" evidence="2">
    <location>
        <begin position="220"/>
        <end position="361"/>
    </location>
</feature>
<dbReference type="GO" id="GO:0016791">
    <property type="term" value="F:phosphatase activity"/>
    <property type="evidence" value="ECO:0007669"/>
    <property type="project" value="TreeGrafter"/>
</dbReference>
<keyword evidence="1" id="KW-0378">Hydrolase</keyword>
<dbReference type="Gene3D" id="3.60.40.10">
    <property type="entry name" value="PPM-type phosphatase domain"/>
    <property type="match status" value="1"/>
</dbReference>
<gene>
    <name evidence="4" type="ORF">HDA37_001156</name>
</gene>
<comment type="caution">
    <text evidence="4">The sequence shown here is derived from an EMBL/GenBank/DDBJ whole genome shotgun (WGS) entry which is preliminary data.</text>
</comment>
<evidence type="ECO:0000256" key="1">
    <source>
        <dbReference type="ARBA" id="ARBA00022801"/>
    </source>
</evidence>
<dbReference type="InterPro" id="IPR036457">
    <property type="entry name" value="PPM-type-like_dom_sf"/>
</dbReference>
<dbReference type="AlphaFoldDB" id="A0A852W057"/>
<feature type="domain" description="GAF" evidence="2">
    <location>
        <begin position="41"/>
        <end position="185"/>
    </location>
</feature>
<evidence type="ECO:0000259" key="2">
    <source>
        <dbReference type="SMART" id="SM00065"/>
    </source>
</evidence>
<evidence type="ECO:0000313" key="5">
    <source>
        <dbReference type="Proteomes" id="UP000549695"/>
    </source>
</evidence>
<feature type="domain" description="PPM-type phosphatase" evidence="3">
    <location>
        <begin position="378"/>
        <end position="604"/>
    </location>
</feature>
<dbReference type="InterPro" id="IPR029016">
    <property type="entry name" value="GAF-like_dom_sf"/>
</dbReference>
<proteinExistence type="predicted"/>
<dbReference type="SMART" id="SM00331">
    <property type="entry name" value="PP2C_SIG"/>
    <property type="match status" value="1"/>
</dbReference>
<dbReference type="InterPro" id="IPR003018">
    <property type="entry name" value="GAF"/>
</dbReference>
<dbReference type="GeneID" id="98050965"/>